<evidence type="ECO:0000256" key="13">
    <source>
        <dbReference type="ARBA" id="ARBA00047995"/>
    </source>
</evidence>
<dbReference type="GO" id="GO:0005524">
    <property type="term" value="F:ATP binding"/>
    <property type="evidence" value="ECO:0007669"/>
    <property type="project" value="UniProtKB-KW"/>
</dbReference>
<dbReference type="GO" id="GO:0042162">
    <property type="term" value="F:telomeric DNA binding"/>
    <property type="evidence" value="ECO:0000318"/>
    <property type="project" value="GO_Central"/>
</dbReference>
<dbReference type="OMA" id="FWANVKH"/>
<dbReference type="VEuPathDB" id="AmoebaDB:DICPUDRAFT_7342"/>
<dbReference type="InterPro" id="IPR016194">
    <property type="entry name" value="SPOC-like_C_dom_sf"/>
</dbReference>
<protein>
    <recommendedName>
        <fullName evidence="3">DNA helicase</fullName>
        <ecNumber evidence="3">3.6.4.12</ecNumber>
    </recommendedName>
</protein>
<name>F0ZTG5_DICPU</name>
<dbReference type="PANTHER" id="PTHR12604:SF2">
    <property type="entry name" value="X-RAY REPAIR CROSS-COMPLEMENTING PROTEIN 6"/>
    <property type="match status" value="1"/>
</dbReference>
<keyword evidence="5" id="KW-0227">DNA damage</keyword>
<dbReference type="CDD" id="cd01458">
    <property type="entry name" value="vWA_ku"/>
    <property type="match status" value="1"/>
</dbReference>
<dbReference type="InterPro" id="IPR047087">
    <property type="entry name" value="KU70_core_dom"/>
</dbReference>
<evidence type="ECO:0000256" key="3">
    <source>
        <dbReference type="ARBA" id="ARBA00012551"/>
    </source>
</evidence>
<proteinExistence type="inferred from homology"/>
<dbReference type="AlphaFoldDB" id="F0ZTG5"/>
<keyword evidence="8" id="KW-0067">ATP-binding</keyword>
<comment type="similarity">
    <text evidence="2">Belongs to the ku70 family.</text>
</comment>
<dbReference type="InParanoid" id="F0ZTG5"/>
<evidence type="ECO:0000256" key="9">
    <source>
        <dbReference type="ARBA" id="ARBA00023125"/>
    </source>
</evidence>
<dbReference type="SUPFAM" id="SSF53300">
    <property type="entry name" value="vWA-like"/>
    <property type="match status" value="1"/>
</dbReference>
<keyword evidence="6" id="KW-0378">Hydrolase</keyword>
<evidence type="ECO:0000259" key="14">
    <source>
        <dbReference type="PROSITE" id="PS50234"/>
    </source>
</evidence>
<keyword evidence="4" id="KW-0547">Nucleotide-binding</keyword>
<evidence type="ECO:0000256" key="6">
    <source>
        <dbReference type="ARBA" id="ARBA00022801"/>
    </source>
</evidence>
<dbReference type="InterPro" id="IPR005161">
    <property type="entry name" value="Ku_N"/>
</dbReference>
<dbReference type="InterPro" id="IPR027388">
    <property type="entry name" value="Ku70_bridge/pillars_dom_sf"/>
</dbReference>
<dbReference type="FunFam" id="3.40.50.410:FF:000080">
    <property type="entry name" value="X-ray repair-complementing defective repair in Chinese hamster cells 6"/>
    <property type="match status" value="1"/>
</dbReference>
<dbReference type="GO" id="GO:0003684">
    <property type="term" value="F:damaged DNA binding"/>
    <property type="evidence" value="ECO:0007669"/>
    <property type="project" value="InterPro"/>
</dbReference>
<evidence type="ECO:0000256" key="1">
    <source>
        <dbReference type="ARBA" id="ARBA00004123"/>
    </source>
</evidence>
<evidence type="ECO:0000256" key="7">
    <source>
        <dbReference type="ARBA" id="ARBA00022806"/>
    </source>
</evidence>
<dbReference type="InterPro" id="IPR036465">
    <property type="entry name" value="vWFA_dom_sf"/>
</dbReference>
<dbReference type="FunCoup" id="F0ZTG5">
    <property type="interactions" value="905"/>
</dbReference>
<feature type="non-terminal residue" evidence="15">
    <location>
        <position position="528"/>
    </location>
</feature>
<dbReference type="SUPFAM" id="SSF100939">
    <property type="entry name" value="SPOC domain-like"/>
    <property type="match status" value="1"/>
</dbReference>
<organism evidence="15 16">
    <name type="scientific">Dictyostelium purpureum</name>
    <name type="common">Slime mold</name>
    <dbReference type="NCBI Taxonomy" id="5786"/>
    <lineage>
        <taxon>Eukaryota</taxon>
        <taxon>Amoebozoa</taxon>
        <taxon>Evosea</taxon>
        <taxon>Eumycetozoa</taxon>
        <taxon>Dictyostelia</taxon>
        <taxon>Dictyosteliales</taxon>
        <taxon>Dictyosteliaceae</taxon>
        <taxon>Dictyostelium</taxon>
    </lineage>
</organism>
<evidence type="ECO:0000313" key="16">
    <source>
        <dbReference type="Proteomes" id="UP000001064"/>
    </source>
</evidence>
<dbReference type="Pfam" id="PF02735">
    <property type="entry name" value="Ku"/>
    <property type="match status" value="1"/>
</dbReference>
<dbReference type="RefSeq" id="XP_003290709.1">
    <property type="nucleotide sequence ID" value="XM_003290661.1"/>
</dbReference>
<keyword evidence="12" id="KW-0539">Nucleus</keyword>
<reference evidence="16" key="1">
    <citation type="journal article" date="2011" name="Genome Biol.">
        <title>Comparative genomics of the social amoebae Dictyostelium discoideum and Dictyostelium purpureum.</title>
        <authorList>
            <consortium name="US DOE Joint Genome Institute (JGI-PGF)"/>
            <person name="Sucgang R."/>
            <person name="Kuo A."/>
            <person name="Tian X."/>
            <person name="Salerno W."/>
            <person name="Parikh A."/>
            <person name="Feasley C.L."/>
            <person name="Dalin E."/>
            <person name="Tu H."/>
            <person name="Huang E."/>
            <person name="Barry K."/>
            <person name="Lindquist E."/>
            <person name="Shapiro H."/>
            <person name="Bruce D."/>
            <person name="Schmutz J."/>
            <person name="Salamov A."/>
            <person name="Fey P."/>
            <person name="Gaudet P."/>
            <person name="Anjard C."/>
            <person name="Babu M.M."/>
            <person name="Basu S."/>
            <person name="Bushmanova Y."/>
            <person name="van der Wel H."/>
            <person name="Katoh-Kurasawa M."/>
            <person name="Dinh C."/>
            <person name="Coutinho P.M."/>
            <person name="Saito T."/>
            <person name="Elias M."/>
            <person name="Schaap P."/>
            <person name="Kay R.R."/>
            <person name="Henrissat B."/>
            <person name="Eichinger L."/>
            <person name="Rivero F."/>
            <person name="Putnam N.H."/>
            <person name="West C.M."/>
            <person name="Loomis W.F."/>
            <person name="Chisholm R.L."/>
            <person name="Shaulsky G."/>
            <person name="Strassmann J.E."/>
            <person name="Queller D.C."/>
            <person name="Kuspa A."/>
            <person name="Grigoriev I.V."/>
        </authorList>
    </citation>
    <scope>NUCLEOTIDE SEQUENCE [LARGE SCALE GENOMIC DNA]</scope>
    <source>
        <strain evidence="16">QSDP1</strain>
    </source>
</reference>
<dbReference type="PANTHER" id="PTHR12604">
    <property type="entry name" value="KU AUTOANTIGEN DNA HELICASE"/>
    <property type="match status" value="1"/>
</dbReference>
<dbReference type="EC" id="3.6.4.12" evidence="3"/>
<dbReference type="Gene3D" id="4.10.970.10">
    <property type="entry name" value="Ku70, bridge and pillars"/>
    <property type="match status" value="1"/>
</dbReference>
<dbReference type="InterPro" id="IPR006164">
    <property type="entry name" value="DNA_bd_Ku70/Ku80"/>
</dbReference>
<keyword evidence="9" id="KW-0238">DNA-binding</keyword>
<dbReference type="eggNOG" id="KOG2327">
    <property type="taxonomic scope" value="Eukaryota"/>
</dbReference>
<evidence type="ECO:0000256" key="12">
    <source>
        <dbReference type="ARBA" id="ARBA00023242"/>
    </source>
</evidence>
<dbReference type="FunFam" id="2.40.290.10:FF:000001">
    <property type="entry name" value="X-ray repair cross complementing 6"/>
    <property type="match status" value="1"/>
</dbReference>
<accession>F0ZTG5</accession>
<dbReference type="GO" id="GO:0006310">
    <property type="term" value="P:DNA recombination"/>
    <property type="evidence" value="ECO:0007669"/>
    <property type="project" value="UniProtKB-KW"/>
</dbReference>
<feature type="domain" description="VWFA" evidence="14">
    <location>
        <begin position="6"/>
        <end position="221"/>
    </location>
</feature>
<dbReference type="CDD" id="cd00788">
    <property type="entry name" value="KU70"/>
    <property type="match status" value="1"/>
</dbReference>
<dbReference type="GO" id="GO:0016787">
    <property type="term" value="F:hydrolase activity"/>
    <property type="evidence" value="ECO:0007669"/>
    <property type="project" value="UniProtKB-KW"/>
</dbReference>
<dbReference type="GO" id="GO:0003678">
    <property type="term" value="F:DNA helicase activity"/>
    <property type="evidence" value="ECO:0007669"/>
    <property type="project" value="UniProtKB-EC"/>
</dbReference>
<dbReference type="OrthoDB" id="3249161at2759"/>
<dbReference type="Pfam" id="PF03731">
    <property type="entry name" value="Ku_N"/>
    <property type="match status" value="1"/>
</dbReference>
<feature type="non-terminal residue" evidence="15">
    <location>
        <position position="1"/>
    </location>
</feature>
<dbReference type="Proteomes" id="UP000001064">
    <property type="component" value="Unassembled WGS sequence"/>
</dbReference>
<dbReference type="InterPro" id="IPR006165">
    <property type="entry name" value="Ku70"/>
</dbReference>
<keyword evidence="11" id="KW-0234">DNA repair</keyword>
<comment type="subcellular location">
    <subcellularLocation>
        <location evidence="1">Nucleus</location>
    </subcellularLocation>
</comment>
<dbReference type="Pfam" id="PF03730">
    <property type="entry name" value="Ku_C"/>
    <property type="match status" value="1"/>
</dbReference>
<dbReference type="EMBL" id="GL871176">
    <property type="protein sequence ID" value="EGC32746.1"/>
    <property type="molecule type" value="Genomic_DNA"/>
</dbReference>
<dbReference type="SMART" id="SM00559">
    <property type="entry name" value="Ku78"/>
    <property type="match status" value="1"/>
</dbReference>
<evidence type="ECO:0000256" key="4">
    <source>
        <dbReference type="ARBA" id="ARBA00022741"/>
    </source>
</evidence>
<dbReference type="KEGG" id="dpp:DICPUDRAFT_7342"/>
<dbReference type="PROSITE" id="PS50234">
    <property type="entry name" value="VWFA"/>
    <property type="match status" value="1"/>
</dbReference>
<evidence type="ECO:0000256" key="11">
    <source>
        <dbReference type="ARBA" id="ARBA00023204"/>
    </source>
</evidence>
<dbReference type="PIRSF" id="PIRSF003033">
    <property type="entry name" value="Ku70"/>
    <property type="match status" value="1"/>
</dbReference>
<dbReference type="InterPro" id="IPR005160">
    <property type="entry name" value="Ku_C"/>
</dbReference>
<keyword evidence="7" id="KW-0347">Helicase</keyword>
<dbReference type="Gene3D" id="3.40.50.410">
    <property type="entry name" value="von Willebrand factor, type A domain"/>
    <property type="match status" value="1"/>
</dbReference>
<evidence type="ECO:0000256" key="8">
    <source>
        <dbReference type="ARBA" id="ARBA00022840"/>
    </source>
</evidence>
<evidence type="ECO:0000256" key="2">
    <source>
        <dbReference type="ARBA" id="ARBA00005240"/>
    </source>
</evidence>
<keyword evidence="10" id="KW-0233">DNA recombination</keyword>
<comment type="catalytic activity">
    <reaction evidence="13">
        <text>ATP + H2O = ADP + phosphate + H(+)</text>
        <dbReference type="Rhea" id="RHEA:13065"/>
        <dbReference type="ChEBI" id="CHEBI:15377"/>
        <dbReference type="ChEBI" id="CHEBI:15378"/>
        <dbReference type="ChEBI" id="CHEBI:30616"/>
        <dbReference type="ChEBI" id="CHEBI:43474"/>
        <dbReference type="ChEBI" id="CHEBI:456216"/>
        <dbReference type="EC" id="3.6.4.12"/>
    </reaction>
</comment>
<dbReference type="GO" id="GO:0006303">
    <property type="term" value="P:double-strand break repair via nonhomologous end joining"/>
    <property type="evidence" value="ECO:0000318"/>
    <property type="project" value="GO_Central"/>
</dbReference>
<dbReference type="NCBIfam" id="TIGR00578">
    <property type="entry name" value="ku70"/>
    <property type="match status" value="1"/>
</dbReference>
<dbReference type="GO" id="GO:0000723">
    <property type="term" value="P:telomere maintenance"/>
    <property type="evidence" value="ECO:0000318"/>
    <property type="project" value="GO_Central"/>
</dbReference>
<dbReference type="GO" id="GO:0043564">
    <property type="term" value="C:Ku70:Ku80 complex"/>
    <property type="evidence" value="ECO:0000318"/>
    <property type="project" value="GO_Central"/>
</dbReference>
<dbReference type="Gene3D" id="2.40.290.10">
    <property type="match status" value="1"/>
</dbReference>
<evidence type="ECO:0000256" key="10">
    <source>
        <dbReference type="ARBA" id="ARBA00023172"/>
    </source>
</evidence>
<dbReference type="FunFam" id="1.10.1600.10:FF:000018">
    <property type="entry name" value="ATP-dependent DNA helicase ku70"/>
    <property type="match status" value="1"/>
</dbReference>
<gene>
    <name evidence="15" type="ORF">DICPUDRAFT_7342</name>
</gene>
<evidence type="ECO:0000256" key="5">
    <source>
        <dbReference type="ARBA" id="ARBA00022763"/>
    </source>
</evidence>
<evidence type="ECO:0000313" key="15">
    <source>
        <dbReference type="EMBL" id="EGC32746.1"/>
    </source>
</evidence>
<dbReference type="InterPro" id="IPR002035">
    <property type="entry name" value="VWF_A"/>
</dbReference>
<dbReference type="STRING" id="5786.F0ZTG5"/>
<keyword evidence="16" id="KW-1185">Reference proteome</keyword>
<dbReference type="GeneID" id="10508353"/>
<sequence>YSYRDCIVFLIDASKSMFDQNDSGEVPFYNAIKCLIQTITDKIITSESDLIGVCFYNTDKKKNINDFENIYVLSELDIPDPKIILQLEDILENDFSKSFGHFNGDFPLCDALWTCSTMFSNMKQTSAQSQQQNNFKRIFLFTNQDNPNQYNEGNRNLTIQRAKDLSELNIQIELFSMNKPGEQFDFTLFYQNILVFGDDDQYIDPNQFNASTKFSELLSKLKRKEFKKRSLGKIPLYIGSSSDNNNNNQIVISTQMYNLFSTARKSSPVLLDPKTNLPVKQLVKNVCEATGATLLPSQIKQSFYYGGEPVIFSKDELDSIKSIDRIGLTLLGFKPTSAIKAYHSIKHSSFIFPDEQMIKGSTVTFNSLVEQMLKSDKVAICRFTSRSGSAPRMVALLPQEEILINEFDSFGKIQFRPRGMHIIYLPYADDIRHPVNVGIVKKNKSDEKKDQESIELAKKIIKSMKIKFDEKKYLNPSLQKHYASLQALALERDSIEETIDNIQPDQQLIDKNLDLCREFSDTIFPPGY</sequence>
<dbReference type="Gene3D" id="1.10.1600.10">
    <property type="match status" value="1"/>
</dbReference>